<reference evidence="1" key="2">
    <citation type="submission" date="2020-09" db="EMBL/GenBank/DDBJ databases">
        <authorList>
            <person name="Sun Q."/>
            <person name="Ohkuma M."/>
        </authorList>
    </citation>
    <scope>NUCLEOTIDE SEQUENCE</scope>
    <source>
        <strain evidence="1">JCM 4646</strain>
    </source>
</reference>
<sequence length="123" mass="13274">MNSLPTLPPRAVWHRTGTGVFPYAARTDGHWWVLRLNDFPEHPLYTLFVDAQVVGDLDDAPAGLQPAPGAALPGLTEPERAEVLRLVAGLGPYGAEWGTPCTSDYCTCSALTDAYVARPDSPR</sequence>
<accession>A0A919KKH7</accession>
<dbReference type="AlphaFoldDB" id="A0A919KKH7"/>
<dbReference type="RefSeq" id="WP_190208922.1">
    <property type="nucleotide sequence ID" value="NZ_BNBO01000001.1"/>
</dbReference>
<dbReference type="Proteomes" id="UP000617734">
    <property type="component" value="Unassembled WGS sequence"/>
</dbReference>
<dbReference type="GeneID" id="95350895"/>
<gene>
    <name evidence="1" type="ORF">GCM10018781_03590</name>
</gene>
<organism evidence="1 2">
    <name type="scientific">Kitasatospora indigofera</name>
    <dbReference type="NCBI Taxonomy" id="67307"/>
    <lineage>
        <taxon>Bacteria</taxon>
        <taxon>Bacillati</taxon>
        <taxon>Actinomycetota</taxon>
        <taxon>Actinomycetes</taxon>
        <taxon>Kitasatosporales</taxon>
        <taxon>Streptomycetaceae</taxon>
        <taxon>Kitasatospora</taxon>
    </lineage>
</organism>
<comment type="caution">
    <text evidence="1">The sequence shown here is derived from an EMBL/GenBank/DDBJ whole genome shotgun (WGS) entry which is preliminary data.</text>
</comment>
<reference evidence="1" key="1">
    <citation type="journal article" date="2014" name="Int. J. Syst. Evol. Microbiol.">
        <title>Complete genome sequence of Corynebacterium casei LMG S-19264T (=DSM 44701T), isolated from a smear-ripened cheese.</title>
        <authorList>
            <consortium name="US DOE Joint Genome Institute (JGI-PGF)"/>
            <person name="Walter F."/>
            <person name="Albersmeier A."/>
            <person name="Kalinowski J."/>
            <person name="Ruckert C."/>
        </authorList>
    </citation>
    <scope>NUCLEOTIDE SEQUENCE</scope>
    <source>
        <strain evidence="1">JCM 4646</strain>
    </source>
</reference>
<dbReference type="EMBL" id="BNBO01000001">
    <property type="protein sequence ID" value="GHH59774.1"/>
    <property type="molecule type" value="Genomic_DNA"/>
</dbReference>
<protein>
    <submittedName>
        <fullName evidence="1">Uncharacterized protein</fullName>
    </submittedName>
</protein>
<keyword evidence="2" id="KW-1185">Reference proteome</keyword>
<evidence type="ECO:0000313" key="1">
    <source>
        <dbReference type="EMBL" id="GHH59774.1"/>
    </source>
</evidence>
<evidence type="ECO:0000313" key="2">
    <source>
        <dbReference type="Proteomes" id="UP000617734"/>
    </source>
</evidence>
<name>A0A919KKH7_9ACTN</name>
<proteinExistence type="predicted"/>